<dbReference type="InterPro" id="IPR042197">
    <property type="entry name" value="Apaf_helical"/>
</dbReference>
<feature type="repeat" description="WD" evidence="5">
    <location>
        <begin position="600"/>
        <end position="641"/>
    </location>
</feature>
<dbReference type="InterPro" id="IPR048975">
    <property type="entry name" value="WHD_APAF1"/>
</dbReference>
<dbReference type="EMBL" id="CH473960">
    <property type="protein sequence ID" value="EDM16956.1"/>
    <property type="molecule type" value="Genomic_DNA"/>
</dbReference>
<dbReference type="Gene3D" id="1.25.40.370">
    <property type="match status" value="1"/>
</dbReference>
<evidence type="ECO:0000256" key="1">
    <source>
        <dbReference type="ARBA" id="ARBA00022574"/>
    </source>
</evidence>
<evidence type="ECO:0000256" key="5">
    <source>
        <dbReference type="PROSITE-ProRule" id="PRU00221"/>
    </source>
</evidence>
<reference evidence="7" key="1">
    <citation type="journal article" date="2005" name="Genome Res.">
        <title>Gene and alternative splicing annotation with AIR.</title>
        <authorList>
            <person name="Florea L."/>
            <person name="Di Francesco V."/>
            <person name="Miller J."/>
            <person name="Turner R."/>
            <person name="Yao A."/>
            <person name="Harris M."/>
            <person name="Walenz B."/>
            <person name="Mobarry C."/>
            <person name="Merkulov G.V."/>
            <person name="Charlab R."/>
            <person name="Dew I."/>
            <person name="Deng Z."/>
            <person name="Istrail S."/>
            <person name="Li P."/>
            <person name="Sutton G."/>
        </authorList>
    </citation>
    <scope>NUCLEOTIDE SEQUENCE</scope>
    <source>
        <strain evidence="7">BN</strain>
    </source>
</reference>
<dbReference type="GO" id="GO:0048731">
    <property type="term" value="P:system development"/>
    <property type="evidence" value="ECO:0007669"/>
    <property type="project" value="UniProtKB-ARBA"/>
</dbReference>
<evidence type="ECO:0000313" key="8">
    <source>
        <dbReference type="Proteomes" id="UP000234681"/>
    </source>
</evidence>
<dbReference type="Pfam" id="PF00619">
    <property type="entry name" value="CARD"/>
    <property type="match status" value="1"/>
</dbReference>
<dbReference type="InterPro" id="IPR027417">
    <property type="entry name" value="P-loop_NTPase"/>
</dbReference>
<keyword evidence="3" id="KW-0677">Repeat</keyword>
<evidence type="ECO:0000313" key="7">
    <source>
        <dbReference type="EMBL" id="EDM16956.1"/>
    </source>
</evidence>
<accession>A6IFU4</accession>
<dbReference type="RGD" id="620575">
    <property type="gene designation" value="Apaf1"/>
</dbReference>
<dbReference type="EMBL" id="CH473960">
    <property type="protein sequence ID" value="EDM16952.1"/>
    <property type="molecule type" value="Genomic_DNA"/>
</dbReference>
<evidence type="ECO:0000256" key="4">
    <source>
        <dbReference type="ARBA" id="ARBA00022837"/>
    </source>
</evidence>
<dbReference type="Pfam" id="PF17908">
    <property type="entry name" value="APAF1_C"/>
    <property type="match status" value="1"/>
</dbReference>
<feature type="repeat" description="WD" evidence="5">
    <location>
        <begin position="684"/>
        <end position="727"/>
    </location>
</feature>
<dbReference type="FunFam" id="1.25.40.370:FF:000001">
    <property type="entry name" value="Apoptotic protease-activating factor 1"/>
    <property type="match status" value="1"/>
</dbReference>
<feature type="repeat" description="WD" evidence="5">
    <location>
        <begin position="1016"/>
        <end position="1057"/>
    </location>
</feature>
<dbReference type="InterPro" id="IPR036388">
    <property type="entry name" value="WH-like_DNA-bd_sf"/>
</dbReference>
<dbReference type="SUPFAM" id="SSF50978">
    <property type="entry name" value="WD40 repeat-like"/>
    <property type="match status" value="2"/>
</dbReference>
<dbReference type="Gene3D" id="1.10.8.430">
    <property type="entry name" value="Helical domain of apoptotic protease-activating factors"/>
    <property type="match status" value="1"/>
</dbReference>
<proteinExistence type="predicted"/>
<dbReference type="GO" id="GO:0042981">
    <property type="term" value="P:regulation of apoptotic process"/>
    <property type="evidence" value="ECO:0007669"/>
    <property type="project" value="InterPro"/>
</dbReference>
<dbReference type="FunFam" id="1.10.10.10:FF:000204">
    <property type="entry name" value="Apoptotic protease-activating factor 1"/>
    <property type="match status" value="1"/>
</dbReference>
<dbReference type="Gene3D" id="3.40.50.300">
    <property type="entry name" value="P-loop containing nucleotide triphosphate hydrolases"/>
    <property type="match status" value="1"/>
</dbReference>
<dbReference type="GO" id="GO:0006915">
    <property type="term" value="P:apoptotic process"/>
    <property type="evidence" value="ECO:0007669"/>
    <property type="project" value="UniProtKB-KW"/>
</dbReference>
<dbReference type="AlphaFoldDB" id="A6IFU4"/>
<dbReference type="Gene3D" id="1.10.533.10">
    <property type="entry name" value="Death Domain, Fas"/>
    <property type="match status" value="1"/>
</dbReference>
<dbReference type="InterPro" id="IPR015943">
    <property type="entry name" value="WD40/YVTN_repeat-like_dom_sf"/>
</dbReference>
<dbReference type="PROSITE" id="PS50294">
    <property type="entry name" value="WD_REPEATS_REGION"/>
    <property type="match status" value="6"/>
</dbReference>
<dbReference type="Pfam" id="PF00931">
    <property type="entry name" value="NB-ARC"/>
    <property type="match status" value="1"/>
</dbReference>
<dbReference type="InterPro" id="IPR011029">
    <property type="entry name" value="DEATH-like_dom_sf"/>
</dbReference>
<evidence type="ECO:0000313" key="9">
    <source>
        <dbReference type="RGD" id="620575"/>
    </source>
</evidence>
<dbReference type="PANTHER" id="PTHR22845">
    <property type="entry name" value="APOPTOTIC PROTEASE-ACTIVATING FACTOR 1"/>
    <property type="match status" value="1"/>
</dbReference>
<name>A6IFU4_RAT</name>
<feature type="repeat" description="WD" evidence="5">
    <location>
        <begin position="934"/>
        <end position="975"/>
    </location>
</feature>
<evidence type="ECO:0000259" key="6">
    <source>
        <dbReference type="PROSITE" id="PS50209"/>
    </source>
</evidence>
<gene>
    <name evidence="7 9" type="primary">Apaf1</name>
    <name evidence="7" type="ORF">rCG_49161</name>
</gene>
<reference evidence="7 8" key="2">
    <citation type="submission" date="2005-09" db="EMBL/GenBank/DDBJ databases">
        <authorList>
            <person name="Mural R.J."/>
            <person name="Li P.W."/>
            <person name="Adams M.D."/>
            <person name="Amanatides P.G."/>
            <person name="Baden-Tillson H."/>
            <person name="Barnstead M."/>
            <person name="Chin S.H."/>
            <person name="Dew I."/>
            <person name="Evans C.A."/>
            <person name="Ferriera S."/>
            <person name="Flanigan M."/>
            <person name="Fosler C."/>
            <person name="Glodek A."/>
            <person name="Gu Z."/>
            <person name="Holt R.A."/>
            <person name="Jennings D."/>
            <person name="Kraft C.L."/>
            <person name="Lu F."/>
            <person name="Nguyen T."/>
            <person name="Nusskern D.R."/>
            <person name="Pfannkoch C.M."/>
            <person name="Sitter C."/>
            <person name="Sutton G.G."/>
            <person name="Venter J.C."/>
            <person name="Wang Z."/>
            <person name="Woodage T."/>
            <person name="Zheng X.H."/>
            <person name="Zhong F."/>
        </authorList>
    </citation>
    <scope>NUCLEOTIDE SEQUENCE [LARGE SCALE GENOMIC DNA]</scope>
    <source>
        <strain evidence="7">BN</strain>
        <strain evidence="8">BN, Sprague-Dawley</strain>
    </source>
</reference>
<dbReference type="PROSITE" id="PS00678">
    <property type="entry name" value="WD_REPEATS_1"/>
    <property type="match status" value="2"/>
</dbReference>
<dbReference type="PRINTS" id="PR00320">
    <property type="entry name" value="GPROTEINBRPT"/>
</dbReference>
<dbReference type="CDD" id="cd00200">
    <property type="entry name" value="WD40"/>
    <property type="match status" value="2"/>
</dbReference>
<dbReference type="PRINTS" id="PR00364">
    <property type="entry name" value="DISEASERSIST"/>
</dbReference>
<dbReference type="SMART" id="SM00320">
    <property type="entry name" value="WD40"/>
    <property type="match status" value="12"/>
</dbReference>
<feature type="repeat" description="WD" evidence="5">
    <location>
        <begin position="642"/>
        <end position="683"/>
    </location>
</feature>
<dbReference type="Pfam" id="PF00400">
    <property type="entry name" value="WD40"/>
    <property type="match status" value="10"/>
</dbReference>
<dbReference type="PROSITE" id="PS50082">
    <property type="entry name" value="WD_REPEATS_2"/>
    <property type="match status" value="9"/>
</dbReference>
<dbReference type="GO" id="GO:0005829">
    <property type="term" value="C:cytosol"/>
    <property type="evidence" value="ECO:0007669"/>
    <property type="project" value="UniProtKB-ARBA"/>
</dbReference>
<dbReference type="InterPro" id="IPR002182">
    <property type="entry name" value="NB-ARC"/>
</dbReference>
<feature type="repeat" description="WD" evidence="5">
    <location>
        <begin position="728"/>
        <end position="769"/>
    </location>
</feature>
<dbReference type="FunFam" id="2.130.10.10:FF:000196">
    <property type="entry name" value="Apoptotic protease-activating factor 1"/>
    <property type="match status" value="1"/>
</dbReference>
<feature type="repeat" description="WD" evidence="5">
    <location>
        <begin position="975"/>
        <end position="1015"/>
    </location>
</feature>
<keyword evidence="1 5" id="KW-0853">WD repeat</keyword>
<organism evidence="7 8">
    <name type="scientific">Rattus norvegicus</name>
    <name type="common">Rat</name>
    <dbReference type="NCBI Taxonomy" id="10116"/>
    <lineage>
        <taxon>Eukaryota</taxon>
        <taxon>Metazoa</taxon>
        <taxon>Chordata</taxon>
        <taxon>Craniata</taxon>
        <taxon>Vertebrata</taxon>
        <taxon>Euteleostomi</taxon>
        <taxon>Mammalia</taxon>
        <taxon>Eutheria</taxon>
        <taxon>Euarchontoglires</taxon>
        <taxon>Glires</taxon>
        <taxon>Rodentia</taxon>
        <taxon>Myomorpha</taxon>
        <taxon>Muroidea</taxon>
        <taxon>Muridae</taxon>
        <taxon>Murinae</taxon>
        <taxon>Rattus</taxon>
    </lineage>
</organism>
<dbReference type="Gene3D" id="2.130.10.10">
    <property type="entry name" value="YVTN repeat-like/Quinoprotein amine dehydrogenase"/>
    <property type="match status" value="2"/>
</dbReference>
<dbReference type="InterPro" id="IPR020472">
    <property type="entry name" value="WD40_PAC1"/>
</dbReference>
<dbReference type="Gene3D" id="1.10.10.10">
    <property type="entry name" value="Winged helix-like DNA-binding domain superfamily/Winged helix DNA-binding domain"/>
    <property type="match status" value="1"/>
</dbReference>
<dbReference type="GO" id="GO:0043531">
    <property type="term" value="F:ADP binding"/>
    <property type="evidence" value="ECO:0007669"/>
    <property type="project" value="InterPro"/>
</dbReference>
<dbReference type="FunFam" id="1.10.533.10:FF:000014">
    <property type="entry name" value="Apoptotic protease-activating factor 1"/>
    <property type="match status" value="1"/>
</dbReference>
<dbReference type="InterPro" id="IPR037963">
    <property type="entry name" value="APAF1_CARD_dom"/>
</dbReference>
<feature type="domain" description="CARD" evidence="6">
    <location>
        <begin position="1"/>
        <end position="90"/>
    </location>
</feature>
<dbReference type="SUPFAM" id="SSF52540">
    <property type="entry name" value="P-loop containing nucleoside triphosphate hydrolases"/>
    <property type="match status" value="1"/>
</dbReference>
<feature type="repeat" description="WD" evidence="5">
    <location>
        <begin position="1058"/>
        <end position="1099"/>
    </location>
</feature>
<dbReference type="Pfam" id="PF21296">
    <property type="entry name" value="WHD_APAF1"/>
    <property type="match status" value="1"/>
</dbReference>
<dbReference type="InterPro" id="IPR041452">
    <property type="entry name" value="APAF1_C"/>
</dbReference>
<dbReference type="InterPro" id="IPR001680">
    <property type="entry name" value="WD40_rpt"/>
</dbReference>
<dbReference type="FunFam" id="1.10.8.430:FF:000001">
    <property type="entry name" value="Apoptotic protease-activating factor 1"/>
    <property type="match status" value="1"/>
</dbReference>
<feature type="repeat" description="WD" evidence="5">
    <location>
        <begin position="813"/>
        <end position="847"/>
    </location>
</feature>
<dbReference type="FunFam" id="3.40.50.300:FF:000502">
    <property type="entry name" value="Apoptotic protease-activating factor 1"/>
    <property type="match status" value="1"/>
</dbReference>
<keyword evidence="4" id="KW-0106">Calcium</keyword>
<protein>
    <submittedName>
        <fullName evidence="7">Apoptotic peptidase activating factor 1, isoform CRA_b</fullName>
    </submittedName>
</protein>
<dbReference type="Proteomes" id="UP000234681">
    <property type="component" value="Chromosome 7"/>
</dbReference>
<keyword evidence="2" id="KW-0053">Apoptosis</keyword>
<dbReference type="PANTHER" id="PTHR22845:SF5">
    <property type="entry name" value="APOPTOTIC PROTEASE-ACTIVATING FACTOR 1"/>
    <property type="match status" value="1"/>
</dbReference>
<sequence>MDAKARNCLLQHKEALEKDIKTSYIMDHMISNGVLTVVEEEKVKSQATQYQRAAALIKMILNKDNYAYISFYNALLHEGYKDLAGLLHSGLPLVSSSSVRTVLCEGGVPQRPVIFVTRKKLVSAIQQKLWKLNGEPGWVTIYGMAGCGKSVLAAEAVRDHALLEGCFSGGVHWVSIGKQDKSGLLMKLQNLCTRLGQEESFSQRLPLNIEEAKDRLRVLMLRKHPRSLLILDDVWDPWVLKAFDNQCQILLTTRDKSVTDSVMGPKYVIPVESGLGKEKGLEILSLFVNMKKEDLPVEAHSIIKECKGSPLVVSLVGALLRDFPNRWAYYLRQLQNKQFKRIRKSSSYDYEALDEAMSISVEMLREDIKDYYTDLSILQKDVKVPTKVLCVLWDLETEEVEDILQEFVNKSLLFCNRNGKSFCYYLHDLQVDFLTEKNRSQLQDLHRKMVTQFQRYHQPHTLSPGQEDCMYWYNFLAYHMASAGMHKELCALMFSLDWIKAKTELVGPAHLIHEFVEYRHILDEKDCAVCENFQEFLSLNGHLLGRQPFPNIVQLGLCEPETSEVYQQAKLQAKQEVDTGRLYLEWINKKTIKNLSRLVVRPHTDAVYHACFSQDGQRIASCGADKTLQVFKAETGEKLLDIKAHEDEVLCCAFSSDDSYIATCSVDKKVKIWDSGTGKLVHTYEEHSEQVNCCHFTNKSNHLLLATGSNDSFLKLWDLNQKECRNTMFGHTNSVTHCRFSPDDELLASCSADGTLKLLDIHTSGLLTEIHTGHHSTIQYCDFSPYDHLAVIALSQYCVELWNIDSRVKVADCRGHLSWVHGVMFSPDGSSFLTASDDQTIRVWETRKVCKNSAIVLKQEIDVVFQENEMMVLAVDNIRGLQLIAGKTGQIDYLPEAQVSCCCLSPHLEYVAFGDEEGAIKIIELPNNRVFSSGIGHKKAVRHIQFTADGKTLISSSEDSVIQVWNWQTEEYVFLQAHQETVKDFRLLRDSRLLSWSFDGTVKVWNVITGRIERDFTCHQGTVLSCAISSDATKFSSTSADKTAKIWSFELPSPLHELKGHNSCVRCSAFSLDGILLATGDDNGEIRIWNVSDGQLLHLCAPISIEEGTATHGGWVTDVCFSPDRKMLVSAGGYLKWWNVVTGESSQTFYTNGTNLKKIHVSPDFRTYVTVDNLGILYILQVLE</sequence>
<dbReference type="InterPro" id="IPR036322">
    <property type="entry name" value="WD40_repeat_dom_sf"/>
</dbReference>
<dbReference type="InterPro" id="IPR019775">
    <property type="entry name" value="WD40_repeat_CS"/>
</dbReference>
<dbReference type="CDD" id="cd08323">
    <property type="entry name" value="CARD_APAF1"/>
    <property type="match status" value="1"/>
</dbReference>
<dbReference type="SUPFAM" id="SSF47986">
    <property type="entry name" value="DEATH domain"/>
    <property type="match status" value="1"/>
</dbReference>
<evidence type="ECO:0000256" key="2">
    <source>
        <dbReference type="ARBA" id="ARBA00022703"/>
    </source>
</evidence>
<evidence type="ECO:0000256" key="3">
    <source>
        <dbReference type="ARBA" id="ARBA00022737"/>
    </source>
</evidence>
<dbReference type="InterPro" id="IPR001315">
    <property type="entry name" value="CARD"/>
</dbReference>
<dbReference type="PROSITE" id="PS50209">
    <property type="entry name" value="CARD"/>
    <property type="match status" value="1"/>
</dbReference>